<dbReference type="Proteomes" id="UP001595767">
    <property type="component" value="Unassembled WGS sequence"/>
</dbReference>
<sequence length="151" mass="16720">MNRTVLSSTLNTSIDPQCGVCSARFSQPATGRPQVYCSRACRQAAYRARQTVKHALAESTRLRDSLYAIRLEFDAASRHLAATLAVRDSVAPDAPRQDLGGGWETEVAMSAQQLRLLADRIHETVNDHSQIAYRYRSAGRVLRTGTELTRS</sequence>
<dbReference type="RefSeq" id="WP_378552856.1">
    <property type="nucleotide sequence ID" value="NZ_JBHSBA010000014.1"/>
</dbReference>
<reference evidence="2" key="1">
    <citation type="journal article" date="2019" name="Int. J. Syst. Evol. Microbiol.">
        <title>The Global Catalogue of Microorganisms (GCM) 10K type strain sequencing project: providing services to taxonomists for standard genome sequencing and annotation.</title>
        <authorList>
            <consortium name="The Broad Institute Genomics Platform"/>
            <consortium name="The Broad Institute Genome Sequencing Center for Infectious Disease"/>
            <person name="Wu L."/>
            <person name="Ma J."/>
        </authorList>
    </citation>
    <scope>NUCLEOTIDE SEQUENCE [LARGE SCALE GENOMIC DNA]</scope>
    <source>
        <strain evidence="2">CGMCC 4.7204</strain>
    </source>
</reference>
<evidence type="ECO:0000313" key="1">
    <source>
        <dbReference type="EMBL" id="MFC4127457.1"/>
    </source>
</evidence>
<name>A0ABV8L9B6_9NOCA</name>
<accession>A0ABV8L9B6</accession>
<gene>
    <name evidence="1" type="ORF">ACFOW8_21235</name>
</gene>
<dbReference type="EMBL" id="JBHSBA010000014">
    <property type="protein sequence ID" value="MFC4127457.1"/>
    <property type="molecule type" value="Genomic_DNA"/>
</dbReference>
<protein>
    <submittedName>
        <fullName evidence="1">Uncharacterized protein</fullName>
    </submittedName>
</protein>
<comment type="caution">
    <text evidence="1">The sequence shown here is derived from an EMBL/GenBank/DDBJ whole genome shotgun (WGS) entry which is preliminary data.</text>
</comment>
<organism evidence="1 2">
    <name type="scientific">Nocardia rhizosphaerae</name>
    <dbReference type="NCBI Taxonomy" id="1691571"/>
    <lineage>
        <taxon>Bacteria</taxon>
        <taxon>Bacillati</taxon>
        <taxon>Actinomycetota</taxon>
        <taxon>Actinomycetes</taxon>
        <taxon>Mycobacteriales</taxon>
        <taxon>Nocardiaceae</taxon>
        <taxon>Nocardia</taxon>
    </lineage>
</organism>
<proteinExistence type="predicted"/>
<keyword evidence="2" id="KW-1185">Reference proteome</keyword>
<evidence type="ECO:0000313" key="2">
    <source>
        <dbReference type="Proteomes" id="UP001595767"/>
    </source>
</evidence>